<keyword evidence="2" id="KW-1185">Reference proteome</keyword>
<organism evidence="1 2">
    <name type="scientific">Alligator mississippiensis</name>
    <name type="common">American alligator</name>
    <dbReference type="NCBI Taxonomy" id="8496"/>
    <lineage>
        <taxon>Eukaryota</taxon>
        <taxon>Metazoa</taxon>
        <taxon>Chordata</taxon>
        <taxon>Craniata</taxon>
        <taxon>Vertebrata</taxon>
        <taxon>Euteleostomi</taxon>
        <taxon>Archelosauria</taxon>
        <taxon>Archosauria</taxon>
        <taxon>Crocodylia</taxon>
        <taxon>Alligatoridae</taxon>
        <taxon>Alligatorinae</taxon>
        <taxon>Alligator</taxon>
    </lineage>
</organism>
<gene>
    <name evidence="1" type="ORF">Y1Q_0022049</name>
</gene>
<evidence type="ECO:0000313" key="2">
    <source>
        <dbReference type="Proteomes" id="UP000050525"/>
    </source>
</evidence>
<comment type="caution">
    <text evidence="1">The sequence shown here is derived from an EMBL/GenBank/DDBJ whole genome shotgun (WGS) entry which is preliminary data.</text>
</comment>
<sequence length="98" mass="10963">MAHEDAQDQCKEAWNQHSEVRDQADWEFWAQLLALMYEWVKALQEQTTVLERAVQATGNDCQVLDTILALAIIFMPTHCPTPDPSPGCSLEATCCLAA</sequence>
<name>A0A151NLT8_ALLMI</name>
<accession>A0A151NLT8</accession>
<dbReference type="EMBL" id="AKHW03002600">
    <property type="protein sequence ID" value="KYO37767.1"/>
    <property type="molecule type" value="Genomic_DNA"/>
</dbReference>
<dbReference type="AlphaFoldDB" id="A0A151NLT8"/>
<reference evidence="1 2" key="1">
    <citation type="journal article" date="2012" name="Genome Biol.">
        <title>Sequencing three crocodilian genomes to illuminate the evolution of archosaurs and amniotes.</title>
        <authorList>
            <person name="St John J.A."/>
            <person name="Braun E.L."/>
            <person name="Isberg S.R."/>
            <person name="Miles L.G."/>
            <person name="Chong A.Y."/>
            <person name="Gongora J."/>
            <person name="Dalzell P."/>
            <person name="Moran C."/>
            <person name="Bed'hom B."/>
            <person name="Abzhanov A."/>
            <person name="Burgess S.C."/>
            <person name="Cooksey A.M."/>
            <person name="Castoe T.A."/>
            <person name="Crawford N.G."/>
            <person name="Densmore L.D."/>
            <person name="Drew J.C."/>
            <person name="Edwards S.V."/>
            <person name="Faircloth B.C."/>
            <person name="Fujita M.K."/>
            <person name="Greenwold M.J."/>
            <person name="Hoffmann F.G."/>
            <person name="Howard J.M."/>
            <person name="Iguchi T."/>
            <person name="Janes D.E."/>
            <person name="Khan S.Y."/>
            <person name="Kohno S."/>
            <person name="de Koning A.J."/>
            <person name="Lance S.L."/>
            <person name="McCarthy F.M."/>
            <person name="McCormack J.E."/>
            <person name="Merchant M.E."/>
            <person name="Peterson D.G."/>
            <person name="Pollock D.D."/>
            <person name="Pourmand N."/>
            <person name="Raney B.J."/>
            <person name="Roessler K.A."/>
            <person name="Sanford J.R."/>
            <person name="Sawyer R.H."/>
            <person name="Schmidt C.J."/>
            <person name="Triplett E.W."/>
            <person name="Tuberville T.D."/>
            <person name="Venegas-Anaya M."/>
            <person name="Howard J.T."/>
            <person name="Jarvis E.D."/>
            <person name="Guillette L.J.Jr."/>
            <person name="Glenn T.C."/>
            <person name="Green R.E."/>
            <person name="Ray D.A."/>
        </authorList>
    </citation>
    <scope>NUCLEOTIDE SEQUENCE [LARGE SCALE GENOMIC DNA]</scope>
    <source>
        <strain evidence="1">KSC_2009_1</strain>
    </source>
</reference>
<proteinExistence type="predicted"/>
<protein>
    <submittedName>
        <fullName evidence="1">Uncharacterized protein</fullName>
    </submittedName>
</protein>
<dbReference type="Proteomes" id="UP000050525">
    <property type="component" value="Unassembled WGS sequence"/>
</dbReference>
<evidence type="ECO:0000313" key="1">
    <source>
        <dbReference type="EMBL" id="KYO37767.1"/>
    </source>
</evidence>